<dbReference type="EMBL" id="BOVJ01000057">
    <property type="protein sequence ID" value="GIQ63197.1"/>
    <property type="molecule type" value="Genomic_DNA"/>
</dbReference>
<keyword evidence="4" id="KW-0418">Kinase</keyword>
<evidence type="ECO:0000259" key="6">
    <source>
        <dbReference type="Pfam" id="PF00294"/>
    </source>
</evidence>
<protein>
    <recommendedName>
        <fullName evidence="6">Carbohydrate kinase PfkB domain-containing protein</fullName>
    </recommendedName>
</protein>
<dbReference type="PANTHER" id="PTHR43085:SF1">
    <property type="entry name" value="PSEUDOURIDINE KINASE-RELATED"/>
    <property type="match status" value="1"/>
</dbReference>
<dbReference type="RefSeq" id="WP_372447076.1">
    <property type="nucleotide sequence ID" value="NZ_BOVJ01000057.1"/>
</dbReference>
<comment type="similarity">
    <text evidence="1">Belongs to the carbohydrate kinase PfkB family.</text>
</comment>
<evidence type="ECO:0000256" key="1">
    <source>
        <dbReference type="ARBA" id="ARBA00010688"/>
    </source>
</evidence>
<sequence>MKDSAAVDVRHPADARYLAGTKVLHISGTSLTVNEAYRSLIYDAIGQVKQDGGIVTFDPNLRPELAEDRSWRSWYDPVLQHTDILLPSGEELEWLTGCDRADEAAARLHEQGIGTVVRKMGEKGSMVYLDGAASVSAPGFRVDCVDPTGAGDIFNAGVVYGYLHGWSWETTLRFANAAAALSTTARGPMEGIRDIRSIQAFAGL</sequence>
<evidence type="ECO:0000256" key="3">
    <source>
        <dbReference type="ARBA" id="ARBA00022741"/>
    </source>
</evidence>
<dbReference type="Proteomes" id="UP000680304">
    <property type="component" value="Unassembled WGS sequence"/>
</dbReference>
<accession>A0ABQ4N4V9</accession>
<evidence type="ECO:0000256" key="2">
    <source>
        <dbReference type="ARBA" id="ARBA00022679"/>
    </source>
</evidence>
<name>A0ABQ4N4V9_9BACL</name>
<evidence type="ECO:0000256" key="5">
    <source>
        <dbReference type="ARBA" id="ARBA00022840"/>
    </source>
</evidence>
<dbReference type="CDD" id="cd01166">
    <property type="entry name" value="KdgK"/>
    <property type="match status" value="1"/>
</dbReference>
<evidence type="ECO:0000313" key="8">
    <source>
        <dbReference type="Proteomes" id="UP000680304"/>
    </source>
</evidence>
<keyword evidence="5" id="KW-0067">ATP-binding</keyword>
<dbReference type="InterPro" id="IPR011611">
    <property type="entry name" value="PfkB_dom"/>
</dbReference>
<dbReference type="InterPro" id="IPR002173">
    <property type="entry name" value="Carboh/pur_kinase_PfkB_CS"/>
</dbReference>
<dbReference type="Pfam" id="PF00294">
    <property type="entry name" value="PfkB"/>
    <property type="match status" value="1"/>
</dbReference>
<dbReference type="PANTHER" id="PTHR43085">
    <property type="entry name" value="HEXOKINASE FAMILY MEMBER"/>
    <property type="match status" value="1"/>
</dbReference>
<proteinExistence type="inferred from homology"/>
<evidence type="ECO:0000313" key="7">
    <source>
        <dbReference type="EMBL" id="GIQ63197.1"/>
    </source>
</evidence>
<keyword evidence="8" id="KW-1185">Reference proteome</keyword>
<dbReference type="InterPro" id="IPR029056">
    <property type="entry name" value="Ribokinase-like"/>
</dbReference>
<keyword evidence="2" id="KW-0808">Transferase</keyword>
<comment type="caution">
    <text evidence="7">The sequence shown here is derived from an EMBL/GenBank/DDBJ whole genome shotgun (WGS) entry which is preliminary data.</text>
</comment>
<dbReference type="SUPFAM" id="SSF53613">
    <property type="entry name" value="Ribokinase-like"/>
    <property type="match status" value="1"/>
</dbReference>
<reference evidence="7 8" key="1">
    <citation type="submission" date="2021-04" db="EMBL/GenBank/DDBJ databases">
        <title>Draft genome sequence of Paenibacillus cisolokensis, LC2-13A.</title>
        <authorList>
            <person name="Uke A."/>
            <person name="Chhe C."/>
            <person name="Baramee S."/>
            <person name="Kosugi A."/>
        </authorList>
    </citation>
    <scope>NUCLEOTIDE SEQUENCE [LARGE SCALE GENOMIC DNA]</scope>
    <source>
        <strain evidence="7 8">LC2-13A</strain>
    </source>
</reference>
<feature type="domain" description="Carbohydrate kinase PfkB" evidence="6">
    <location>
        <begin position="13"/>
        <end position="191"/>
    </location>
</feature>
<dbReference type="InterPro" id="IPR050306">
    <property type="entry name" value="PfkB_Carbo_kinase"/>
</dbReference>
<keyword evidence="3" id="KW-0547">Nucleotide-binding</keyword>
<dbReference type="PROSITE" id="PS00584">
    <property type="entry name" value="PFKB_KINASES_2"/>
    <property type="match status" value="1"/>
</dbReference>
<organism evidence="7 8">
    <name type="scientific">Paenibacillus cisolokensis</name>
    <dbReference type="NCBI Taxonomy" id="1658519"/>
    <lineage>
        <taxon>Bacteria</taxon>
        <taxon>Bacillati</taxon>
        <taxon>Bacillota</taxon>
        <taxon>Bacilli</taxon>
        <taxon>Bacillales</taxon>
        <taxon>Paenibacillaceae</taxon>
        <taxon>Paenibacillus</taxon>
    </lineage>
</organism>
<dbReference type="Gene3D" id="3.40.1190.20">
    <property type="match status" value="1"/>
</dbReference>
<gene>
    <name evidence="7" type="ORF">PACILC2_17650</name>
</gene>
<evidence type="ECO:0000256" key="4">
    <source>
        <dbReference type="ARBA" id="ARBA00022777"/>
    </source>
</evidence>